<dbReference type="NCBIfam" id="TIGR00254">
    <property type="entry name" value="GGDEF"/>
    <property type="match status" value="1"/>
</dbReference>
<accession>A0A806X8C3</accession>
<dbReference type="CDD" id="cd01948">
    <property type="entry name" value="EAL"/>
    <property type="match status" value="1"/>
</dbReference>
<dbReference type="SMART" id="SM00267">
    <property type="entry name" value="GGDEF"/>
    <property type="match status" value="1"/>
</dbReference>
<dbReference type="InterPro" id="IPR000160">
    <property type="entry name" value="GGDEF_dom"/>
</dbReference>
<dbReference type="PROSITE" id="PS50883">
    <property type="entry name" value="EAL"/>
    <property type="match status" value="1"/>
</dbReference>
<evidence type="ECO:0000259" key="3">
    <source>
        <dbReference type="PROSITE" id="PS50887"/>
    </source>
</evidence>
<dbReference type="InterPro" id="IPR029787">
    <property type="entry name" value="Nucleotide_cyclase"/>
</dbReference>
<keyword evidence="4" id="KW-0808">Transferase</keyword>
<dbReference type="RefSeq" id="WP_062740602.1">
    <property type="nucleotide sequence ID" value="NZ_CP012871.1"/>
</dbReference>
<dbReference type="Pfam" id="PF00990">
    <property type="entry name" value="GGDEF"/>
    <property type="match status" value="1"/>
</dbReference>
<gene>
    <name evidence="4" type="ORF">AO703_06020</name>
</gene>
<dbReference type="PROSITE" id="PS50887">
    <property type="entry name" value="GGDEF"/>
    <property type="match status" value="1"/>
</dbReference>
<feature type="transmembrane region" description="Helical" evidence="1">
    <location>
        <begin position="164"/>
        <end position="189"/>
    </location>
</feature>
<dbReference type="SUPFAM" id="SSF55073">
    <property type="entry name" value="Nucleotide cyclase"/>
    <property type="match status" value="1"/>
</dbReference>
<dbReference type="Gene3D" id="3.20.20.450">
    <property type="entry name" value="EAL domain"/>
    <property type="match status" value="1"/>
</dbReference>
<name>A0A806X8C3_9ENTR</name>
<feature type="domain" description="GGDEF" evidence="3">
    <location>
        <begin position="252"/>
        <end position="383"/>
    </location>
</feature>
<evidence type="ECO:0000256" key="1">
    <source>
        <dbReference type="SAM" id="Phobius"/>
    </source>
</evidence>
<dbReference type="Proteomes" id="UP000069162">
    <property type="component" value="Chromosome"/>
</dbReference>
<dbReference type="CDD" id="cd01949">
    <property type="entry name" value="GGDEF"/>
    <property type="match status" value="1"/>
</dbReference>
<keyword evidence="1" id="KW-0812">Transmembrane</keyword>
<evidence type="ECO:0000313" key="5">
    <source>
        <dbReference type="Proteomes" id="UP000069162"/>
    </source>
</evidence>
<dbReference type="InterPro" id="IPR052155">
    <property type="entry name" value="Biofilm_reg_signaling"/>
</dbReference>
<dbReference type="InterPro" id="IPR001633">
    <property type="entry name" value="EAL_dom"/>
</dbReference>
<protein>
    <submittedName>
        <fullName evidence="4">D-glycero-D-manno-heptose 1-phosphate guanosyltransferase</fullName>
    </submittedName>
</protein>
<sequence length="636" mass="71291">MNRILTVIILFLFALTGYITYLVQERQNELQKLTRYTDSWSVSQIVSEYFRLEASLALYAVGSNDVSIDDVRMRLDIMTSQSTLLKEGDLGKYIRKNPDALATITDVQKYLVTLDKQLGTLSSGQIVQMLSGMRDLEAPLREIASEALSKDIDIVNSTHDKIRYLYYIYSFISLMLIILSFTLGFLTLTRNNNLRKAHRKMELLAQDLHISKEDLQNKNEKLEYVAYHDSLTGLPNRLLFWQKMQELIDTKSAVVVMLFDLDRFKAVNDTMGHDAGDKLLIDIAERLSLFINESVVLYRLGGDEFAILSSDMTEKQAYSLACAIRDNISMPYQVYGTSVSVETCIGLIVSSTETRADYLYKCVDLALYDAKSIGPGNVRNFQQYMLEDLLDNRSFENDLANAVKNNELVVYYQPIADAVSGEIYGYEALLRWFHPARGAISPEVFIPVAEKTGLIHSIGAWVLAQACQQATQWAPSTRVAVNISPLQLLDESLPDIVRSELKKNGLDAARLELEITESNFVNQSARSLATLRALSNLGLSISIDDFGTGYSSLSRLSSFAFDTIKIDRSFVSNITQQHGDLNILKAIVSLGKSLNMRIIAEGVETEVQLNYLKTLGCDLIQGYLIGKPAPPGQLKI</sequence>
<organism evidence="4 5">
    <name type="scientific">[Enterobacter] lignolyticus</name>
    <dbReference type="NCBI Taxonomy" id="1334193"/>
    <lineage>
        <taxon>Bacteria</taxon>
        <taxon>Pseudomonadati</taxon>
        <taxon>Pseudomonadota</taxon>
        <taxon>Gammaproteobacteria</taxon>
        <taxon>Enterobacterales</taxon>
        <taxon>Enterobacteriaceae</taxon>
        <taxon>Pluralibacter</taxon>
    </lineage>
</organism>
<reference evidence="5" key="1">
    <citation type="submission" date="2015-10" db="EMBL/GenBank/DDBJ databases">
        <title>Complete Genome Sequencing of Klebsiella sp. strain G5.</title>
        <authorList>
            <person name="Chan K.-G."/>
            <person name="Chen J.-W."/>
        </authorList>
    </citation>
    <scope>NUCLEOTIDE SEQUENCE [LARGE SCALE GENOMIC DNA]</scope>
    <source>
        <strain evidence="5">G5</strain>
    </source>
</reference>
<dbReference type="AlphaFoldDB" id="A0A806X8C3"/>
<feature type="domain" description="EAL" evidence="2">
    <location>
        <begin position="392"/>
        <end position="636"/>
    </location>
</feature>
<dbReference type="EMBL" id="CP012871">
    <property type="protein sequence ID" value="ALR75873.1"/>
    <property type="molecule type" value="Genomic_DNA"/>
</dbReference>
<proteinExistence type="predicted"/>
<dbReference type="PANTHER" id="PTHR44757">
    <property type="entry name" value="DIGUANYLATE CYCLASE DGCP"/>
    <property type="match status" value="1"/>
</dbReference>
<dbReference type="KEGG" id="kle:AO703_06020"/>
<keyword evidence="1" id="KW-0472">Membrane</keyword>
<dbReference type="SMART" id="SM00052">
    <property type="entry name" value="EAL"/>
    <property type="match status" value="1"/>
</dbReference>
<dbReference type="GO" id="GO:0016740">
    <property type="term" value="F:transferase activity"/>
    <property type="evidence" value="ECO:0007669"/>
    <property type="project" value="UniProtKB-KW"/>
</dbReference>
<dbReference type="InterPro" id="IPR043128">
    <property type="entry name" value="Rev_trsase/Diguanyl_cyclase"/>
</dbReference>
<dbReference type="InterPro" id="IPR035919">
    <property type="entry name" value="EAL_sf"/>
</dbReference>
<dbReference type="SUPFAM" id="SSF141868">
    <property type="entry name" value="EAL domain-like"/>
    <property type="match status" value="1"/>
</dbReference>
<dbReference type="PANTHER" id="PTHR44757:SF2">
    <property type="entry name" value="BIOFILM ARCHITECTURE MAINTENANCE PROTEIN MBAA"/>
    <property type="match status" value="1"/>
</dbReference>
<dbReference type="OrthoDB" id="9804951at2"/>
<evidence type="ECO:0000259" key="2">
    <source>
        <dbReference type="PROSITE" id="PS50883"/>
    </source>
</evidence>
<dbReference type="Pfam" id="PF00563">
    <property type="entry name" value="EAL"/>
    <property type="match status" value="1"/>
</dbReference>
<evidence type="ECO:0000313" key="4">
    <source>
        <dbReference type="EMBL" id="ALR75873.1"/>
    </source>
</evidence>
<keyword evidence="1" id="KW-1133">Transmembrane helix</keyword>
<dbReference type="Gene3D" id="3.30.70.270">
    <property type="match status" value="1"/>
</dbReference>